<dbReference type="AlphaFoldDB" id="A0A8H4UQ73"/>
<protein>
    <submittedName>
        <fullName evidence="2">Uncharacterized protein</fullName>
    </submittedName>
</protein>
<evidence type="ECO:0000313" key="2">
    <source>
        <dbReference type="EMBL" id="KAF4981021.1"/>
    </source>
</evidence>
<name>A0A8H4UQ73_9HYPO</name>
<comment type="caution">
    <text evidence="2">The sequence shown here is derived from an EMBL/GenBank/DDBJ whole genome shotgun (WGS) entry which is preliminary data.</text>
</comment>
<sequence>MTSEKPTTSALPEDPIGSNGLSAPHSLRLPPALPRRKSAAVAEEKGLNLTLRPSHRRPKSAIRATRHKNKVREGIDHVKQALTQICDRFGSQPTPMFDENDLAEYKKVLESREKARELSTSQEAGFEYDEDAATLTSGEIVQWLRGPDHAAGDGNVVEGHSLNKECF</sequence>
<evidence type="ECO:0000313" key="3">
    <source>
        <dbReference type="Proteomes" id="UP000635477"/>
    </source>
</evidence>
<reference evidence="2" key="1">
    <citation type="journal article" date="2020" name="BMC Genomics">
        <title>Correction to: Identification and distribution of gene clusters required for synthesis of sphingolipid metabolism inhibitors in diverse species of the filamentous fungus Fusarium.</title>
        <authorList>
            <person name="Kim H.S."/>
            <person name="Lohmar J.M."/>
            <person name="Busman M."/>
            <person name="Brown D.W."/>
            <person name="Naumann T.A."/>
            <person name="Divon H.H."/>
            <person name="Lysoe E."/>
            <person name="Uhlig S."/>
            <person name="Proctor R.H."/>
        </authorList>
    </citation>
    <scope>NUCLEOTIDE SEQUENCE</scope>
    <source>
        <strain evidence="2">NRRL 22465</strain>
    </source>
</reference>
<gene>
    <name evidence="2" type="ORF">FZEAL_3073</name>
</gene>
<reference evidence="2" key="2">
    <citation type="submission" date="2020-05" db="EMBL/GenBank/DDBJ databases">
        <authorList>
            <person name="Kim H.-S."/>
            <person name="Proctor R.H."/>
            <person name="Brown D.W."/>
        </authorList>
    </citation>
    <scope>NUCLEOTIDE SEQUENCE</scope>
    <source>
        <strain evidence="2">NRRL 22465</strain>
    </source>
</reference>
<organism evidence="2 3">
    <name type="scientific">Fusarium zealandicum</name>
    <dbReference type="NCBI Taxonomy" id="1053134"/>
    <lineage>
        <taxon>Eukaryota</taxon>
        <taxon>Fungi</taxon>
        <taxon>Dikarya</taxon>
        <taxon>Ascomycota</taxon>
        <taxon>Pezizomycotina</taxon>
        <taxon>Sordariomycetes</taxon>
        <taxon>Hypocreomycetidae</taxon>
        <taxon>Hypocreales</taxon>
        <taxon>Nectriaceae</taxon>
        <taxon>Fusarium</taxon>
        <taxon>Fusarium staphyleae species complex</taxon>
    </lineage>
</organism>
<feature type="compositionally biased region" description="Basic residues" evidence="1">
    <location>
        <begin position="53"/>
        <end position="70"/>
    </location>
</feature>
<proteinExistence type="predicted"/>
<dbReference type="Proteomes" id="UP000635477">
    <property type="component" value="Unassembled WGS sequence"/>
</dbReference>
<feature type="compositionally biased region" description="Polar residues" evidence="1">
    <location>
        <begin position="1"/>
        <end position="10"/>
    </location>
</feature>
<keyword evidence="3" id="KW-1185">Reference proteome</keyword>
<dbReference type="EMBL" id="JABEYC010000189">
    <property type="protein sequence ID" value="KAF4981021.1"/>
    <property type="molecule type" value="Genomic_DNA"/>
</dbReference>
<evidence type="ECO:0000256" key="1">
    <source>
        <dbReference type="SAM" id="MobiDB-lite"/>
    </source>
</evidence>
<accession>A0A8H4UQ73</accession>
<feature type="region of interest" description="Disordered" evidence="1">
    <location>
        <begin position="1"/>
        <end position="70"/>
    </location>
</feature>